<dbReference type="Pfam" id="PF11905">
    <property type="entry name" value="DUF3425"/>
    <property type="match status" value="1"/>
</dbReference>
<dbReference type="AlphaFoldDB" id="W9VUW8"/>
<dbReference type="eggNOG" id="ENOG502SKDE">
    <property type="taxonomic scope" value="Eukaryota"/>
</dbReference>
<dbReference type="PANTHER" id="PTHR37012:SF7">
    <property type="entry name" value="B-ZIP TRANSCRIPTION FACTOR (EUROFUNG)-RELATED"/>
    <property type="match status" value="1"/>
</dbReference>
<evidence type="ECO:0000313" key="3">
    <source>
        <dbReference type="EMBL" id="EXJ59527.1"/>
    </source>
</evidence>
<organism evidence="3 4">
    <name type="scientific">Cladophialophora psammophila CBS 110553</name>
    <dbReference type="NCBI Taxonomy" id="1182543"/>
    <lineage>
        <taxon>Eukaryota</taxon>
        <taxon>Fungi</taxon>
        <taxon>Dikarya</taxon>
        <taxon>Ascomycota</taxon>
        <taxon>Pezizomycotina</taxon>
        <taxon>Eurotiomycetes</taxon>
        <taxon>Chaetothyriomycetidae</taxon>
        <taxon>Chaetothyriales</taxon>
        <taxon>Herpotrichiellaceae</taxon>
        <taxon>Cladophialophora</taxon>
    </lineage>
</organism>
<dbReference type="InterPro" id="IPR021833">
    <property type="entry name" value="DUF3425"/>
</dbReference>
<evidence type="ECO:0008006" key="5">
    <source>
        <dbReference type="Google" id="ProtNLM"/>
    </source>
</evidence>
<sequence>MATHTTTLSQGANATARPPDTTDTQGVSSRRLKKREIDRRCQRQARERTKSRIAYLEGLVEDFRRQDSSGQIATLMKQLQEVESERDLMAKTLKDIQKAMDIHKPTKPVEEEVDDKSTVLMARMAYEEARSVERRSSSLTPTRDDAPLAFQPDPLEMPSATSPARNFDLATFSPTPSLPLQSQDLLFAPEVVPLQADGAHASTQVMVQSKAVKEQNPMPCSWSDNWAIPRRSCSCNSCHDRRPGRRSVWRGNYWSYANEVLSERFEWNEEMAPESDELCDDVPIRALIEGWDAVAKRAPLHPSWQILRRIDETLFSMCPNTERLAILRAMHTLLQFHTESTFDRYARLPPWYMRRPSQKIAHSYAIDYFAWPGVRERFIFSEHDYCGNDFWHLFCKSFRILWPYEFRDCYTREIETGMYKFSPIFDQRLRDIKCWTMGPDIFQRFPELYSDMPAFNHIPQSPCSSTGSIMPVAVQTQVQKARLLPPSPSAKTTQTTGTGYVIEVEEEEVKPPPAGSQFIPVENLHTHVVQTSQSQPQHPRQGQHHRQQQHHHHHQGSPLDNPHTYNPSDFNPIMALDAFAYGAISEADFANAYHSEPMEGYPNLIF</sequence>
<feature type="compositionally biased region" description="Basic and acidic residues" evidence="2">
    <location>
        <begin position="130"/>
        <end position="146"/>
    </location>
</feature>
<keyword evidence="4" id="KW-1185">Reference proteome</keyword>
<keyword evidence="1" id="KW-0175">Coiled coil</keyword>
<feature type="region of interest" description="Disordered" evidence="2">
    <location>
        <begin position="130"/>
        <end position="164"/>
    </location>
</feature>
<protein>
    <recommendedName>
        <fullName evidence="5">BZIP domain-containing protein</fullName>
    </recommendedName>
</protein>
<dbReference type="GeneID" id="19196838"/>
<dbReference type="EMBL" id="AMGX01000031">
    <property type="protein sequence ID" value="EXJ59527.1"/>
    <property type="molecule type" value="Genomic_DNA"/>
</dbReference>
<evidence type="ECO:0000256" key="1">
    <source>
        <dbReference type="SAM" id="Coils"/>
    </source>
</evidence>
<evidence type="ECO:0000313" key="4">
    <source>
        <dbReference type="Proteomes" id="UP000019471"/>
    </source>
</evidence>
<feature type="region of interest" description="Disordered" evidence="2">
    <location>
        <begin position="1"/>
        <end position="49"/>
    </location>
</feature>
<dbReference type="PANTHER" id="PTHR37012">
    <property type="entry name" value="B-ZIP TRANSCRIPTION FACTOR (EUROFUNG)-RELATED"/>
    <property type="match status" value="1"/>
</dbReference>
<dbReference type="OrthoDB" id="5086080at2759"/>
<name>W9VUW8_9EURO</name>
<gene>
    <name evidence="3" type="ORF">A1O5_12152</name>
</gene>
<feature type="compositionally biased region" description="Basic and acidic residues" evidence="2">
    <location>
        <begin position="35"/>
        <end position="49"/>
    </location>
</feature>
<feature type="compositionally biased region" description="Polar residues" evidence="2">
    <location>
        <begin position="1"/>
        <end position="13"/>
    </location>
</feature>
<dbReference type="CDD" id="cd14688">
    <property type="entry name" value="bZIP_YAP"/>
    <property type="match status" value="1"/>
</dbReference>
<comment type="caution">
    <text evidence="3">The sequence shown here is derived from an EMBL/GenBank/DDBJ whole genome shotgun (WGS) entry which is preliminary data.</text>
</comment>
<feature type="compositionally biased region" description="Basic residues" evidence="2">
    <location>
        <begin position="541"/>
        <end position="555"/>
    </location>
</feature>
<feature type="region of interest" description="Disordered" evidence="2">
    <location>
        <begin position="529"/>
        <end position="568"/>
    </location>
</feature>
<dbReference type="HOGENOM" id="CLU_028818_2_1_1"/>
<feature type="coiled-coil region" evidence="1">
    <location>
        <begin position="65"/>
        <end position="99"/>
    </location>
</feature>
<dbReference type="RefSeq" id="XP_007750911.1">
    <property type="nucleotide sequence ID" value="XM_007752721.1"/>
</dbReference>
<reference evidence="3 4" key="1">
    <citation type="submission" date="2013-03" db="EMBL/GenBank/DDBJ databases">
        <title>The Genome Sequence of Cladophialophora psammophila CBS 110553.</title>
        <authorList>
            <consortium name="The Broad Institute Genomics Platform"/>
            <person name="Cuomo C."/>
            <person name="de Hoog S."/>
            <person name="Gorbushina A."/>
            <person name="Walker B."/>
            <person name="Young S.K."/>
            <person name="Zeng Q."/>
            <person name="Gargeya S."/>
            <person name="Fitzgerald M."/>
            <person name="Haas B."/>
            <person name="Abouelleil A."/>
            <person name="Allen A.W."/>
            <person name="Alvarado L."/>
            <person name="Arachchi H.M."/>
            <person name="Berlin A.M."/>
            <person name="Chapman S.B."/>
            <person name="Gainer-Dewar J."/>
            <person name="Goldberg J."/>
            <person name="Griggs A."/>
            <person name="Gujja S."/>
            <person name="Hansen M."/>
            <person name="Howarth C."/>
            <person name="Imamovic A."/>
            <person name="Ireland A."/>
            <person name="Larimer J."/>
            <person name="McCowan C."/>
            <person name="Murphy C."/>
            <person name="Pearson M."/>
            <person name="Poon T.W."/>
            <person name="Priest M."/>
            <person name="Roberts A."/>
            <person name="Saif S."/>
            <person name="Shea T."/>
            <person name="Sisk P."/>
            <person name="Sykes S."/>
            <person name="Wortman J."/>
            <person name="Nusbaum C."/>
            <person name="Birren B."/>
        </authorList>
    </citation>
    <scope>NUCLEOTIDE SEQUENCE [LARGE SCALE GENOMIC DNA]</scope>
    <source>
        <strain evidence="3 4">CBS 110553</strain>
    </source>
</reference>
<accession>W9VUW8</accession>
<proteinExistence type="predicted"/>
<evidence type="ECO:0000256" key="2">
    <source>
        <dbReference type="SAM" id="MobiDB-lite"/>
    </source>
</evidence>
<dbReference type="Proteomes" id="UP000019471">
    <property type="component" value="Unassembled WGS sequence"/>
</dbReference>